<dbReference type="CDD" id="cd01949">
    <property type="entry name" value="GGDEF"/>
    <property type="match status" value="1"/>
</dbReference>
<dbReference type="Gene3D" id="3.30.70.270">
    <property type="match status" value="1"/>
</dbReference>
<dbReference type="SUPFAM" id="SSF52172">
    <property type="entry name" value="CheY-like"/>
    <property type="match status" value="1"/>
</dbReference>
<evidence type="ECO:0000259" key="3">
    <source>
        <dbReference type="PROSITE" id="PS50112"/>
    </source>
</evidence>
<dbReference type="InterPro" id="IPR001633">
    <property type="entry name" value="EAL_dom"/>
</dbReference>
<dbReference type="KEGG" id="saes:HBH39_11180"/>
<dbReference type="InterPro" id="IPR000160">
    <property type="entry name" value="GGDEF_dom"/>
</dbReference>
<evidence type="ECO:0000259" key="2">
    <source>
        <dbReference type="PROSITE" id="PS50110"/>
    </source>
</evidence>
<dbReference type="Gene3D" id="3.40.50.2300">
    <property type="match status" value="1"/>
</dbReference>
<evidence type="ECO:0000259" key="5">
    <source>
        <dbReference type="PROSITE" id="PS50887"/>
    </source>
</evidence>
<evidence type="ECO:0000313" key="6">
    <source>
        <dbReference type="EMBL" id="QIR14976.1"/>
    </source>
</evidence>
<evidence type="ECO:0000313" key="7">
    <source>
        <dbReference type="Proteomes" id="UP000502608"/>
    </source>
</evidence>
<dbReference type="InterPro" id="IPR035919">
    <property type="entry name" value="EAL_sf"/>
</dbReference>
<dbReference type="CDD" id="cd00130">
    <property type="entry name" value="PAS"/>
    <property type="match status" value="1"/>
</dbReference>
<evidence type="ECO:0000259" key="4">
    <source>
        <dbReference type="PROSITE" id="PS50883"/>
    </source>
</evidence>
<dbReference type="InterPro" id="IPR001789">
    <property type="entry name" value="Sig_transdc_resp-reg_receiver"/>
</dbReference>
<dbReference type="SMART" id="SM00052">
    <property type="entry name" value="EAL"/>
    <property type="match status" value="1"/>
</dbReference>
<dbReference type="InterPro" id="IPR011006">
    <property type="entry name" value="CheY-like_superfamily"/>
</dbReference>
<feature type="modified residue" description="4-aspartylphosphate" evidence="1">
    <location>
        <position position="58"/>
    </location>
</feature>
<dbReference type="PROSITE" id="PS50883">
    <property type="entry name" value="EAL"/>
    <property type="match status" value="1"/>
</dbReference>
<dbReference type="InterPro" id="IPR013767">
    <property type="entry name" value="PAS_fold"/>
</dbReference>
<evidence type="ECO:0000256" key="1">
    <source>
        <dbReference type="PROSITE-ProRule" id="PRU00169"/>
    </source>
</evidence>
<proteinExistence type="predicted"/>
<dbReference type="SMART" id="SM00267">
    <property type="entry name" value="GGDEF"/>
    <property type="match status" value="1"/>
</dbReference>
<keyword evidence="7" id="KW-1185">Reference proteome</keyword>
<dbReference type="InterPro" id="IPR001610">
    <property type="entry name" value="PAC"/>
</dbReference>
<reference evidence="6 7" key="1">
    <citation type="submission" date="2020-03" db="EMBL/GenBank/DDBJ databases">
        <title>Complete genome sequence of Shewanella sp.</title>
        <authorList>
            <person name="Kim Y.-S."/>
            <person name="Kim S.-J."/>
            <person name="Jung H.-K."/>
            <person name="Kim K.-H."/>
        </authorList>
    </citation>
    <scope>NUCLEOTIDE SEQUENCE [LARGE SCALE GENOMIC DNA]</scope>
    <source>
        <strain evidence="6 7">PN3F2</strain>
    </source>
</reference>
<dbReference type="GO" id="GO:0006355">
    <property type="term" value="P:regulation of DNA-templated transcription"/>
    <property type="evidence" value="ECO:0007669"/>
    <property type="project" value="InterPro"/>
</dbReference>
<dbReference type="Gene3D" id="3.20.20.450">
    <property type="entry name" value="EAL domain"/>
    <property type="match status" value="1"/>
</dbReference>
<accession>A0A6G9QKC1</accession>
<dbReference type="PROSITE" id="PS50110">
    <property type="entry name" value="RESPONSE_REGULATORY"/>
    <property type="match status" value="1"/>
</dbReference>
<feature type="domain" description="PAS" evidence="3">
    <location>
        <begin position="144"/>
        <end position="189"/>
    </location>
</feature>
<dbReference type="EMBL" id="CP050313">
    <property type="protein sequence ID" value="QIR14976.1"/>
    <property type="molecule type" value="Genomic_DNA"/>
</dbReference>
<feature type="domain" description="EAL" evidence="4">
    <location>
        <begin position="442"/>
        <end position="693"/>
    </location>
</feature>
<dbReference type="PROSITE" id="PS50887">
    <property type="entry name" value="GGDEF"/>
    <property type="match status" value="1"/>
</dbReference>
<dbReference type="SMART" id="SM00448">
    <property type="entry name" value="REC"/>
    <property type="match status" value="1"/>
</dbReference>
<dbReference type="AlphaFoldDB" id="A0A6G9QKC1"/>
<dbReference type="SUPFAM" id="SSF141868">
    <property type="entry name" value="EAL domain-like"/>
    <property type="match status" value="1"/>
</dbReference>
<dbReference type="InterPro" id="IPR035965">
    <property type="entry name" value="PAS-like_dom_sf"/>
</dbReference>
<dbReference type="SUPFAM" id="SSF55785">
    <property type="entry name" value="PYP-like sensor domain (PAS domain)"/>
    <property type="match status" value="1"/>
</dbReference>
<dbReference type="Gene3D" id="3.30.450.20">
    <property type="entry name" value="PAS domain"/>
    <property type="match status" value="1"/>
</dbReference>
<dbReference type="NCBIfam" id="TIGR00229">
    <property type="entry name" value="sensory_box"/>
    <property type="match status" value="1"/>
</dbReference>
<dbReference type="SUPFAM" id="SSF55073">
    <property type="entry name" value="Nucleotide cyclase"/>
    <property type="match status" value="1"/>
</dbReference>
<dbReference type="InterPro" id="IPR000014">
    <property type="entry name" value="PAS"/>
</dbReference>
<dbReference type="InterPro" id="IPR052155">
    <property type="entry name" value="Biofilm_reg_signaling"/>
</dbReference>
<dbReference type="PANTHER" id="PTHR44757:SF2">
    <property type="entry name" value="BIOFILM ARCHITECTURE MAINTENANCE PROTEIN MBAA"/>
    <property type="match status" value="1"/>
</dbReference>
<name>A0A6G9QKC1_9GAMM</name>
<dbReference type="Pfam" id="PF00563">
    <property type="entry name" value="EAL"/>
    <property type="match status" value="1"/>
</dbReference>
<dbReference type="PANTHER" id="PTHR44757">
    <property type="entry name" value="DIGUANYLATE CYCLASE DGCP"/>
    <property type="match status" value="1"/>
</dbReference>
<dbReference type="Pfam" id="PF00072">
    <property type="entry name" value="Response_reg"/>
    <property type="match status" value="1"/>
</dbReference>
<dbReference type="RefSeq" id="WP_167678281.1">
    <property type="nucleotide sequence ID" value="NZ_CP050313.1"/>
</dbReference>
<sequence length="693" mass="77459">MFSLRATESRILVVDDDINQIRRLKQILSPIGRVFFTQSGHLALEQAISVIPDVILLDIEMPDINGYEVLAQLKQHIQTCHIPVIFITAHNSITEQLTCFKNGAVDFIPKPIKAEILIARINVQLKLRARELELIELSQKSQVILNSIGDAVIATDQDGVVTFMNPPAELLVGISIQKAIGKEIEQIMPLRIGDHGPAHVNPIRICIEEKRVVGMPLNCQMMKQNGQWISVEDSAAPIITPDKEVMGAVIVFHDIHQANIMAQKMSHSLQYDQLTNLPNRFLFWERLNSEISHAEKSHKRIGLIQFDIDKFKEINHEVGFEVGDEILKKTAEAIKSQLSNNELVSRHNADEFRVIVTNLEKSGDLANFATIITKKVESIISTLPNMESFSLSSGMSVYPDDASSSEMLMLHADAALQKARIDIVSQGCCFYSEEMEQSYVLKKQYFALIKNALTDDSLVALYQPIVDASNGKLKAVEALMRINGEDGKLISPNDFIPLAEESRLIIPLGEKMIELVLAQLKHWIDDGLAPRVCINISAIQFRDPSFVPFLVEALKQYKVNPHYIELEVTESLMIQDMDNVMMDMKKLHELGITISIDDFGTGFSCLSYLKDLPVDVLKIDKSFVSQLSSDISQDVLVKTIVTLAQSLNLTSVAEGVETAEQVDILRQIGASCLQGFYFSPPVLAVEIKDKYTI</sequence>
<dbReference type="InterPro" id="IPR043128">
    <property type="entry name" value="Rev_trsase/Diguanyl_cyclase"/>
</dbReference>
<dbReference type="InterPro" id="IPR029787">
    <property type="entry name" value="Nucleotide_cyclase"/>
</dbReference>
<dbReference type="NCBIfam" id="TIGR00254">
    <property type="entry name" value="GGDEF"/>
    <property type="match status" value="1"/>
</dbReference>
<feature type="domain" description="Response regulatory" evidence="2">
    <location>
        <begin position="10"/>
        <end position="125"/>
    </location>
</feature>
<dbReference type="PROSITE" id="PS50112">
    <property type="entry name" value="PAS"/>
    <property type="match status" value="1"/>
</dbReference>
<gene>
    <name evidence="6" type="ORF">HBH39_11180</name>
</gene>
<dbReference type="GO" id="GO:0000160">
    <property type="term" value="P:phosphorelay signal transduction system"/>
    <property type="evidence" value="ECO:0007669"/>
    <property type="project" value="InterPro"/>
</dbReference>
<dbReference type="SMART" id="SM00091">
    <property type="entry name" value="PAS"/>
    <property type="match status" value="1"/>
</dbReference>
<feature type="domain" description="GGDEF" evidence="5">
    <location>
        <begin position="299"/>
        <end position="433"/>
    </location>
</feature>
<dbReference type="Pfam" id="PF00990">
    <property type="entry name" value="GGDEF"/>
    <property type="match status" value="1"/>
</dbReference>
<protein>
    <submittedName>
        <fullName evidence="6">EAL domain-containing protein</fullName>
    </submittedName>
</protein>
<dbReference type="Pfam" id="PF00989">
    <property type="entry name" value="PAS"/>
    <property type="match status" value="1"/>
</dbReference>
<keyword evidence="1" id="KW-0597">Phosphoprotein</keyword>
<dbReference type="CDD" id="cd01948">
    <property type="entry name" value="EAL"/>
    <property type="match status" value="1"/>
</dbReference>
<dbReference type="SMART" id="SM00086">
    <property type="entry name" value="PAC"/>
    <property type="match status" value="1"/>
</dbReference>
<dbReference type="Proteomes" id="UP000502608">
    <property type="component" value="Chromosome"/>
</dbReference>
<organism evidence="6 7">
    <name type="scientific">Shewanella aestuarii</name>
    <dbReference type="NCBI Taxonomy" id="1028752"/>
    <lineage>
        <taxon>Bacteria</taxon>
        <taxon>Pseudomonadati</taxon>
        <taxon>Pseudomonadota</taxon>
        <taxon>Gammaproteobacteria</taxon>
        <taxon>Alteromonadales</taxon>
        <taxon>Shewanellaceae</taxon>
        <taxon>Shewanella</taxon>
    </lineage>
</organism>